<dbReference type="InterPro" id="IPR036034">
    <property type="entry name" value="PDZ_sf"/>
</dbReference>
<name>A0A3P6QMI2_DIBLA</name>
<feature type="domain" description="PDZ" evidence="1">
    <location>
        <begin position="16"/>
        <end position="91"/>
    </location>
</feature>
<protein>
    <recommendedName>
        <fullName evidence="1">PDZ domain-containing protein</fullName>
    </recommendedName>
</protein>
<dbReference type="InterPro" id="IPR001478">
    <property type="entry name" value="PDZ"/>
</dbReference>
<dbReference type="Proteomes" id="UP000281553">
    <property type="component" value="Unassembled WGS sequence"/>
</dbReference>
<sequence length="99" mass="11036">MHCTSNFFSFSAPVSWIQLCRRADEKIGLKIEDGVIRGFEENSSARDNGVPLDRHIVEINGVNVVGLNDEKLEQIFAAITGAFTLTLLRHKDYDKLVSG</sequence>
<dbReference type="Gene3D" id="2.30.42.10">
    <property type="match status" value="1"/>
</dbReference>
<proteinExistence type="predicted"/>
<evidence type="ECO:0000313" key="3">
    <source>
        <dbReference type="Proteomes" id="UP000281553"/>
    </source>
</evidence>
<dbReference type="AlphaFoldDB" id="A0A3P6QMI2"/>
<dbReference type="EMBL" id="UYRU01014238">
    <property type="protein sequence ID" value="VDK49999.1"/>
    <property type="molecule type" value="Genomic_DNA"/>
</dbReference>
<keyword evidence="3" id="KW-1185">Reference proteome</keyword>
<evidence type="ECO:0000259" key="1">
    <source>
        <dbReference type="PROSITE" id="PS50106"/>
    </source>
</evidence>
<accession>A0A3P6QMI2</accession>
<gene>
    <name evidence="2" type="ORF">DILT_LOCUS1761</name>
</gene>
<evidence type="ECO:0000313" key="2">
    <source>
        <dbReference type="EMBL" id="VDK49999.1"/>
    </source>
</evidence>
<dbReference type="PROSITE" id="PS50106">
    <property type="entry name" value="PDZ"/>
    <property type="match status" value="1"/>
</dbReference>
<reference evidence="2 3" key="1">
    <citation type="submission" date="2018-11" db="EMBL/GenBank/DDBJ databases">
        <authorList>
            <consortium name="Pathogen Informatics"/>
        </authorList>
    </citation>
    <scope>NUCLEOTIDE SEQUENCE [LARGE SCALE GENOMIC DNA]</scope>
</reference>
<organism evidence="2 3">
    <name type="scientific">Dibothriocephalus latus</name>
    <name type="common">Fish tapeworm</name>
    <name type="synonym">Diphyllobothrium latum</name>
    <dbReference type="NCBI Taxonomy" id="60516"/>
    <lineage>
        <taxon>Eukaryota</taxon>
        <taxon>Metazoa</taxon>
        <taxon>Spiralia</taxon>
        <taxon>Lophotrochozoa</taxon>
        <taxon>Platyhelminthes</taxon>
        <taxon>Cestoda</taxon>
        <taxon>Eucestoda</taxon>
        <taxon>Diphyllobothriidea</taxon>
        <taxon>Diphyllobothriidae</taxon>
        <taxon>Dibothriocephalus</taxon>
    </lineage>
</organism>
<dbReference type="SUPFAM" id="SSF50156">
    <property type="entry name" value="PDZ domain-like"/>
    <property type="match status" value="1"/>
</dbReference>